<dbReference type="EMBL" id="VWSJ01000036">
    <property type="protein sequence ID" value="MSN97064.1"/>
    <property type="molecule type" value="Genomic_DNA"/>
</dbReference>
<evidence type="ECO:0000256" key="1">
    <source>
        <dbReference type="ARBA" id="ARBA00004429"/>
    </source>
</evidence>
<dbReference type="InterPro" id="IPR027417">
    <property type="entry name" value="P-loop_NTPase"/>
</dbReference>
<dbReference type="InterPro" id="IPR003838">
    <property type="entry name" value="ABC3_permease_C"/>
</dbReference>
<dbReference type="PANTHER" id="PTHR30572">
    <property type="entry name" value="MEMBRANE COMPONENT OF TRANSPORTER-RELATED"/>
    <property type="match status" value="1"/>
</dbReference>
<comment type="subcellular location">
    <subcellularLocation>
        <location evidence="1">Cell inner membrane</location>
        <topology evidence="1">Multi-pass membrane protein</topology>
    </subcellularLocation>
</comment>
<keyword evidence="4" id="KW-0997">Cell inner membrane</keyword>
<evidence type="ECO:0000256" key="8">
    <source>
        <dbReference type="ARBA" id="ARBA00022967"/>
    </source>
</evidence>
<keyword evidence="16" id="KW-1185">Reference proteome</keyword>
<comment type="similarity">
    <text evidence="11">Belongs to the ABC transporter superfamily. Macrolide exporter (TC 3.A.1.122) family.</text>
</comment>
<feature type="domain" description="ABC transporter" evidence="14">
    <location>
        <begin position="2"/>
        <end position="240"/>
    </location>
</feature>
<keyword evidence="7 15" id="KW-0067">ATP-binding</keyword>
<dbReference type="InterPro" id="IPR003439">
    <property type="entry name" value="ABC_transporter-like_ATP-bd"/>
</dbReference>
<evidence type="ECO:0000256" key="3">
    <source>
        <dbReference type="ARBA" id="ARBA00022475"/>
    </source>
</evidence>
<evidence type="ECO:0000256" key="6">
    <source>
        <dbReference type="ARBA" id="ARBA00022741"/>
    </source>
</evidence>
<keyword evidence="10 13" id="KW-0472">Membrane</keyword>
<gene>
    <name evidence="15" type="ORF">F1B92_07810</name>
</gene>
<evidence type="ECO:0000313" key="16">
    <source>
        <dbReference type="Proteomes" id="UP000476338"/>
    </source>
</evidence>
<dbReference type="RefSeq" id="WP_154571312.1">
    <property type="nucleotide sequence ID" value="NZ_VWSJ01000036.1"/>
</dbReference>
<feature type="transmembrane region" description="Helical" evidence="13">
    <location>
        <begin position="568"/>
        <end position="592"/>
    </location>
</feature>
<evidence type="ECO:0000313" key="15">
    <source>
        <dbReference type="EMBL" id="MSN97064.1"/>
    </source>
</evidence>
<dbReference type="InterPro" id="IPR003593">
    <property type="entry name" value="AAA+_ATPase"/>
</dbReference>
<evidence type="ECO:0000256" key="7">
    <source>
        <dbReference type="ARBA" id="ARBA00022840"/>
    </source>
</evidence>
<evidence type="ECO:0000256" key="13">
    <source>
        <dbReference type="SAM" id="Phobius"/>
    </source>
</evidence>
<evidence type="ECO:0000259" key="14">
    <source>
        <dbReference type="PROSITE" id="PS50893"/>
    </source>
</evidence>
<dbReference type="AlphaFoldDB" id="A0A6L5WJ57"/>
<dbReference type="PROSITE" id="PS50893">
    <property type="entry name" value="ABC_TRANSPORTER_2"/>
    <property type="match status" value="1"/>
</dbReference>
<proteinExistence type="inferred from homology"/>
<feature type="transmembrane region" description="Helical" evidence="13">
    <location>
        <begin position="604"/>
        <end position="623"/>
    </location>
</feature>
<dbReference type="InterPro" id="IPR050250">
    <property type="entry name" value="Macrolide_Exporter_MacB"/>
</dbReference>
<protein>
    <recommendedName>
        <fullName evidence="12">Pyoverdine export ATP-binding/permease protein PvdT</fullName>
    </recommendedName>
</protein>
<dbReference type="GO" id="GO:0022857">
    <property type="term" value="F:transmembrane transporter activity"/>
    <property type="evidence" value="ECO:0007669"/>
    <property type="project" value="TreeGrafter"/>
</dbReference>
<dbReference type="GO" id="GO:0098796">
    <property type="term" value="C:membrane protein complex"/>
    <property type="evidence" value="ECO:0007669"/>
    <property type="project" value="UniProtKB-ARBA"/>
</dbReference>
<reference evidence="15 16" key="2">
    <citation type="submission" date="2020-03" db="EMBL/GenBank/DDBJ databases">
        <title>Campylobacter portucalensis sp. nov., a new species of Campylobacter isolated from the reproductive tract of bulls.</title>
        <authorList>
            <person name="Silva M.F."/>
            <person name="Pereira G."/>
            <person name="Carneiro C."/>
            <person name="Hemphill A."/>
            <person name="Mateus L."/>
            <person name="Lopes-Da-Costa L."/>
            <person name="Silva E."/>
        </authorList>
    </citation>
    <scope>NUCLEOTIDE SEQUENCE [LARGE SCALE GENOMIC DNA]</scope>
    <source>
        <strain evidence="15 16">FMV-PI01</strain>
    </source>
</reference>
<accession>A0A6L5WJ57</accession>
<dbReference type="GO" id="GO:0005886">
    <property type="term" value="C:plasma membrane"/>
    <property type="evidence" value="ECO:0007669"/>
    <property type="project" value="UniProtKB-SubCell"/>
</dbReference>
<evidence type="ECO:0000256" key="4">
    <source>
        <dbReference type="ARBA" id="ARBA00022519"/>
    </source>
</evidence>
<dbReference type="CDD" id="cd03255">
    <property type="entry name" value="ABC_MJ0796_LolCDE_FtsE"/>
    <property type="match status" value="1"/>
</dbReference>
<keyword evidence="6" id="KW-0547">Nucleotide-binding</keyword>
<dbReference type="PROSITE" id="PS00211">
    <property type="entry name" value="ABC_TRANSPORTER_1"/>
    <property type="match status" value="1"/>
</dbReference>
<evidence type="ECO:0000256" key="9">
    <source>
        <dbReference type="ARBA" id="ARBA00022989"/>
    </source>
</evidence>
<evidence type="ECO:0000256" key="5">
    <source>
        <dbReference type="ARBA" id="ARBA00022692"/>
    </source>
</evidence>
<keyword evidence="2" id="KW-0813">Transport</keyword>
<dbReference type="FunFam" id="3.40.50.300:FF:000032">
    <property type="entry name" value="Export ABC transporter ATP-binding protein"/>
    <property type="match status" value="1"/>
</dbReference>
<evidence type="ECO:0000256" key="2">
    <source>
        <dbReference type="ARBA" id="ARBA00022448"/>
    </source>
</evidence>
<comment type="caution">
    <text evidence="15">The sequence shown here is derived from an EMBL/GenBank/DDBJ whole genome shotgun (WGS) entry which is preliminary data.</text>
</comment>
<dbReference type="InterPro" id="IPR025857">
    <property type="entry name" value="MacB_PCD"/>
</dbReference>
<dbReference type="Pfam" id="PF00005">
    <property type="entry name" value="ABC_tran"/>
    <property type="match status" value="1"/>
</dbReference>
<feature type="transmembrane region" description="Helical" evidence="13">
    <location>
        <begin position="513"/>
        <end position="537"/>
    </location>
</feature>
<evidence type="ECO:0000256" key="11">
    <source>
        <dbReference type="ARBA" id="ARBA00038388"/>
    </source>
</evidence>
<dbReference type="Gene3D" id="3.40.50.300">
    <property type="entry name" value="P-loop containing nucleotide triphosphate hydrolases"/>
    <property type="match status" value="1"/>
</dbReference>
<dbReference type="InterPro" id="IPR017871">
    <property type="entry name" value="ABC_transporter-like_CS"/>
</dbReference>
<keyword evidence="8" id="KW-1278">Translocase</keyword>
<keyword evidence="9 13" id="KW-1133">Transmembrane helix</keyword>
<keyword evidence="3" id="KW-1003">Cell membrane</keyword>
<dbReference type="GO" id="GO:0005524">
    <property type="term" value="F:ATP binding"/>
    <property type="evidence" value="ECO:0007669"/>
    <property type="project" value="UniProtKB-KW"/>
</dbReference>
<reference evidence="15 16" key="1">
    <citation type="submission" date="2019-09" db="EMBL/GenBank/DDBJ databases">
        <authorList>
            <person name="Silva M."/>
            <person name="Pereira G."/>
            <person name="Lopes-Da-Costa L."/>
            <person name="Silva E."/>
        </authorList>
    </citation>
    <scope>NUCLEOTIDE SEQUENCE [LARGE SCALE GENOMIC DNA]</scope>
    <source>
        <strain evidence="15 16">FMV-PI01</strain>
    </source>
</reference>
<organism evidence="15 16">
    <name type="scientific">Campylobacter portucalensis</name>
    <dbReference type="NCBI Taxonomy" id="2608384"/>
    <lineage>
        <taxon>Bacteria</taxon>
        <taxon>Pseudomonadati</taxon>
        <taxon>Campylobacterota</taxon>
        <taxon>Epsilonproteobacteria</taxon>
        <taxon>Campylobacterales</taxon>
        <taxon>Campylobacteraceae</taxon>
        <taxon>Campylobacter</taxon>
    </lineage>
</organism>
<sequence>MIKLQNITKSYMIDSNSYTALKSINLEIKKGEFVAIIGQSGSGKSTLMNIIGCLDTPTSGKYFINDKDIIGLSGDELASLRREYFGFIFQKYNLISSINSLQNVALPSLYGGVNKNDREKMALELLDDLGLKDKANQIPNKLSGGQQQRVSIARALINGAEVILADEPTGALDSKSGKMVMEILSNLHKLGHTIVIVTHDLNIANHANRVIEIKDGKILSDTIKNDEKFILDKKPQLKKMSLNYTLNLFIESFLMSINSIFSHKFRSLLTMLGIIIAIASVICVVALGEGSQEKILSSIKAVGTNTITIYPGKNFGDLMARNIKTLSVDDSRILGNELYLDYSTPNIATSGIVTYKNLNLNASLRGGGKDSLKVDKIELESGRNFTKDDIFRSNSVVIIDHNAKKQLFKNENPIGKIIFFNKIPAKIIGVAKKDDFSNSDNIKIYAPFSFVISKITGNRHINSITVKVKDEADAQIAEKNLVELLTKKHGRKDFFTRNSDTIKKTAQSTLATMNLLILSIAAISLLVGGIGVMNIMLVSVKERTKEIGIKIAIGATTSNIKCQFLIEAIILCLIGGILGLCLAYALGCAFNFSNSDFDMKFRIFPALISLMVSSIVGVIFGYIPAKNASKLNPIDALLQE</sequence>
<dbReference type="Pfam" id="PF02687">
    <property type="entry name" value="FtsX"/>
    <property type="match status" value="1"/>
</dbReference>
<dbReference type="SUPFAM" id="SSF52540">
    <property type="entry name" value="P-loop containing nucleoside triphosphate hydrolases"/>
    <property type="match status" value="1"/>
</dbReference>
<feature type="transmembrane region" description="Helical" evidence="13">
    <location>
        <begin position="267"/>
        <end position="288"/>
    </location>
</feature>
<dbReference type="Proteomes" id="UP000476338">
    <property type="component" value="Unassembled WGS sequence"/>
</dbReference>
<evidence type="ECO:0000256" key="10">
    <source>
        <dbReference type="ARBA" id="ARBA00023136"/>
    </source>
</evidence>
<dbReference type="Pfam" id="PF12704">
    <property type="entry name" value="MacB_PCD"/>
    <property type="match status" value="1"/>
</dbReference>
<keyword evidence="5 13" id="KW-0812">Transmembrane</keyword>
<dbReference type="GO" id="GO:0016887">
    <property type="term" value="F:ATP hydrolysis activity"/>
    <property type="evidence" value="ECO:0007669"/>
    <property type="project" value="InterPro"/>
</dbReference>
<name>A0A6L5WJ57_9BACT</name>
<evidence type="ECO:0000256" key="12">
    <source>
        <dbReference type="ARBA" id="ARBA00041199"/>
    </source>
</evidence>
<dbReference type="SMART" id="SM00382">
    <property type="entry name" value="AAA"/>
    <property type="match status" value="1"/>
</dbReference>
<dbReference type="InterPro" id="IPR017911">
    <property type="entry name" value="MacB-like_ATP-bd"/>
</dbReference>
<dbReference type="PANTHER" id="PTHR30572:SF14">
    <property type="entry name" value="MACROLIDE EXPORT ATP-BINDING_PERMEASE PROTEIN MACB"/>
    <property type="match status" value="1"/>
</dbReference>